<organism evidence="1 2">
    <name type="scientific">Streptomyces agglomeratus</name>
    <dbReference type="NCBI Taxonomy" id="285458"/>
    <lineage>
        <taxon>Bacteria</taxon>
        <taxon>Bacillati</taxon>
        <taxon>Actinomycetota</taxon>
        <taxon>Actinomycetes</taxon>
        <taxon>Kitasatosporales</taxon>
        <taxon>Streptomycetaceae</taxon>
        <taxon>Streptomyces</taxon>
    </lineage>
</organism>
<dbReference type="AlphaFoldDB" id="A0A1E5NYT2"/>
<evidence type="ECO:0000313" key="1">
    <source>
        <dbReference type="EMBL" id="OEJ21480.1"/>
    </source>
</evidence>
<gene>
    <name evidence="1" type="ORF">AS594_38680</name>
</gene>
<name>A0A1E5NYT2_9ACTN</name>
<reference evidence="1 2" key="1">
    <citation type="submission" date="2016-08" db="EMBL/GenBank/DDBJ databases">
        <title>Complete genome sequence of Streptomyces agglomeratus strain 6-3-2, a novel anti-MRSA actinomycete isolated from Wuli of Tebit, China.</title>
        <authorList>
            <person name="Chen X."/>
        </authorList>
    </citation>
    <scope>NUCLEOTIDE SEQUENCE [LARGE SCALE GENOMIC DNA]</scope>
    <source>
        <strain evidence="1 2">6-3-2</strain>
    </source>
</reference>
<comment type="caution">
    <text evidence="1">The sequence shown here is derived from an EMBL/GenBank/DDBJ whole genome shotgun (WGS) entry which is preliminary data.</text>
</comment>
<proteinExistence type="predicted"/>
<protein>
    <submittedName>
        <fullName evidence="1">Uncharacterized protein</fullName>
    </submittedName>
</protein>
<accession>A0A1E5NYT2</accession>
<keyword evidence="2" id="KW-1185">Reference proteome</keyword>
<dbReference type="EMBL" id="MEHJ01000002">
    <property type="protein sequence ID" value="OEJ21480.1"/>
    <property type="molecule type" value="Genomic_DNA"/>
</dbReference>
<evidence type="ECO:0000313" key="2">
    <source>
        <dbReference type="Proteomes" id="UP000095759"/>
    </source>
</evidence>
<dbReference type="Proteomes" id="UP000095759">
    <property type="component" value="Unassembled WGS sequence"/>
</dbReference>
<dbReference type="RefSeq" id="WP_069931256.1">
    <property type="nucleotide sequence ID" value="NZ_MEHI01000005.1"/>
</dbReference>
<dbReference type="OrthoDB" id="3405904at2"/>
<sequence>MTAARQPHPPVTGPGRRLLVWRDSCHFNRWEDKPCVVCDRPTPLRSHRGEPVHKVCAEDWNTAHPTEVRFVSDAEPKSRTKRDHA</sequence>